<accession>A0A6A5K5S2</accession>
<sequence>MQTPTYYSTLGLAPNAPPEVIRAAYKALALIYHPDKTLELAASDRAAHAAVFRDIQEAFDVLSKPNFKATYDAELARHHGSIDEELSTFHRRDPSTPKRKTAMKLATPEEKEARIATARQQLEYLREQRAKRHGDEAQMDIAELKSVVQIWCDLADENQGDPTMQAHCTIRAHEYLERVAERERQHEKWLRKISTSRHASAMPATPATPERKSLRPTTPNAPEKPTAAATTEPPQTPITTSTTPCRATSPTTTPCSRSQLRVLARKRAIEKRAEEAEARAKARREKKIQIEVSKQAKIEQKAALVRAEKGKQRAKVEQQARQNAERIARARAKVRAAAVDIDHSSLLGDTEGDAMVSVSDLDGDPHGADNDNEGIQENFKLCVNSACVGCGLEHEGFREWKKCRMRALVKNEDSA</sequence>
<dbReference type="InterPro" id="IPR050817">
    <property type="entry name" value="DjlA_DnaK_co-chaperone"/>
</dbReference>
<dbReference type="CDD" id="cd06257">
    <property type="entry name" value="DnaJ"/>
    <property type="match status" value="1"/>
</dbReference>
<evidence type="ECO:0000256" key="1">
    <source>
        <dbReference type="SAM" id="MobiDB-lite"/>
    </source>
</evidence>
<evidence type="ECO:0000313" key="4">
    <source>
        <dbReference type="Proteomes" id="UP000800040"/>
    </source>
</evidence>
<dbReference type="AlphaFoldDB" id="A0A6A5K5S2"/>
<feature type="region of interest" description="Disordered" evidence="1">
    <location>
        <begin position="187"/>
        <end position="256"/>
    </location>
</feature>
<proteinExistence type="predicted"/>
<dbReference type="Pfam" id="PF00226">
    <property type="entry name" value="DnaJ"/>
    <property type="match status" value="1"/>
</dbReference>
<dbReference type="PROSITE" id="PS50076">
    <property type="entry name" value="DNAJ_2"/>
    <property type="match status" value="1"/>
</dbReference>
<keyword evidence="4" id="KW-1185">Reference proteome</keyword>
<dbReference type="PANTHER" id="PTHR24074">
    <property type="entry name" value="CO-CHAPERONE PROTEIN DJLA"/>
    <property type="match status" value="1"/>
</dbReference>
<dbReference type="Proteomes" id="UP000800040">
    <property type="component" value="Unassembled WGS sequence"/>
</dbReference>
<reference evidence="3" key="1">
    <citation type="submission" date="2020-01" db="EMBL/GenBank/DDBJ databases">
        <authorList>
            <consortium name="DOE Joint Genome Institute"/>
            <person name="Haridas S."/>
            <person name="Albert R."/>
            <person name="Binder M."/>
            <person name="Bloem J."/>
            <person name="Labutti K."/>
            <person name="Salamov A."/>
            <person name="Andreopoulos B."/>
            <person name="Baker S.E."/>
            <person name="Barry K."/>
            <person name="Bills G."/>
            <person name="Bluhm B.H."/>
            <person name="Cannon C."/>
            <person name="Castanera R."/>
            <person name="Culley D.E."/>
            <person name="Daum C."/>
            <person name="Ezra D."/>
            <person name="Gonzalez J.B."/>
            <person name="Henrissat B."/>
            <person name="Kuo A."/>
            <person name="Liang C."/>
            <person name="Lipzen A."/>
            <person name="Lutzoni F."/>
            <person name="Magnuson J."/>
            <person name="Mondo S."/>
            <person name="Nolan M."/>
            <person name="Ohm R."/>
            <person name="Pangilinan J."/>
            <person name="Park H.-J."/>
            <person name="Ramirez L."/>
            <person name="Alfaro M."/>
            <person name="Sun H."/>
            <person name="Tritt A."/>
            <person name="Yoshinaga Y."/>
            <person name="Zwiers L.-H."/>
            <person name="Turgeon B.G."/>
            <person name="Goodwin S.B."/>
            <person name="Spatafora J.W."/>
            <person name="Crous P.W."/>
            <person name="Grigoriev I.V."/>
        </authorList>
    </citation>
    <scope>NUCLEOTIDE SEQUENCE</scope>
    <source>
        <strain evidence="3">P77</strain>
    </source>
</reference>
<dbReference type="Gene3D" id="1.10.287.110">
    <property type="entry name" value="DnaJ domain"/>
    <property type="match status" value="1"/>
</dbReference>
<dbReference type="SUPFAM" id="SSF46565">
    <property type="entry name" value="Chaperone J-domain"/>
    <property type="match status" value="1"/>
</dbReference>
<gene>
    <name evidence="3" type="ORF">BDW02DRAFT_592369</name>
</gene>
<evidence type="ECO:0000259" key="2">
    <source>
        <dbReference type="PROSITE" id="PS50076"/>
    </source>
</evidence>
<organism evidence="3 4">
    <name type="scientific">Decorospora gaudefroyi</name>
    <dbReference type="NCBI Taxonomy" id="184978"/>
    <lineage>
        <taxon>Eukaryota</taxon>
        <taxon>Fungi</taxon>
        <taxon>Dikarya</taxon>
        <taxon>Ascomycota</taxon>
        <taxon>Pezizomycotina</taxon>
        <taxon>Dothideomycetes</taxon>
        <taxon>Pleosporomycetidae</taxon>
        <taxon>Pleosporales</taxon>
        <taxon>Pleosporineae</taxon>
        <taxon>Pleosporaceae</taxon>
        <taxon>Decorospora</taxon>
    </lineage>
</organism>
<dbReference type="SMART" id="SM00271">
    <property type="entry name" value="DnaJ"/>
    <property type="match status" value="1"/>
</dbReference>
<feature type="domain" description="J" evidence="2">
    <location>
        <begin position="5"/>
        <end position="75"/>
    </location>
</feature>
<name>A0A6A5K5S2_9PLEO</name>
<protein>
    <submittedName>
        <fullName evidence="3">DnaJ-domain-containing protein</fullName>
    </submittedName>
</protein>
<evidence type="ECO:0000313" key="3">
    <source>
        <dbReference type="EMBL" id="KAF1829772.1"/>
    </source>
</evidence>
<dbReference type="InterPro" id="IPR001623">
    <property type="entry name" value="DnaJ_domain"/>
</dbReference>
<feature type="compositionally biased region" description="Low complexity" evidence="1">
    <location>
        <begin position="216"/>
        <end position="254"/>
    </location>
</feature>
<dbReference type="EMBL" id="ML975425">
    <property type="protein sequence ID" value="KAF1829772.1"/>
    <property type="molecule type" value="Genomic_DNA"/>
</dbReference>
<dbReference type="InterPro" id="IPR036869">
    <property type="entry name" value="J_dom_sf"/>
</dbReference>
<dbReference type="PRINTS" id="PR00625">
    <property type="entry name" value="JDOMAIN"/>
</dbReference>
<dbReference type="OrthoDB" id="442087at2759"/>